<dbReference type="InterPro" id="IPR021320">
    <property type="entry name" value="DUF2905"/>
</dbReference>
<keyword evidence="3" id="KW-1185">Reference proteome</keyword>
<evidence type="ECO:0008006" key="4">
    <source>
        <dbReference type="Google" id="ProtNLM"/>
    </source>
</evidence>
<sequence length="110" mass="12614">MKLRKSISYLFAHPFKILIHLLSVAIFTFFNKFYFTMNELSGLGKFLILLGIIIICLGLLLTFIPKIPYLGKLPGDIYIKKGNFTFYFPLATSILLSILLTIILNLLLRK</sequence>
<proteinExistence type="predicted"/>
<feature type="transmembrane region" description="Helical" evidence="1">
    <location>
        <begin position="84"/>
        <end position="108"/>
    </location>
</feature>
<dbReference type="Proteomes" id="UP000006583">
    <property type="component" value="Chromosome"/>
</dbReference>
<organism evidence="2 3">
    <name type="scientific">Thermodesulfobacterium geofontis (strain OPF15)</name>
    <dbReference type="NCBI Taxonomy" id="795359"/>
    <lineage>
        <taxon>Bacteria</taxon>
        <taxon>Pseudomonadati</taxon>
        <taxon>Thermodesulfobacteriota</taxon>
        <taxon>Thermodesulfobacteria</taxon>
        <taxon>Thermodesulfobacteriales</taxon>
        <taxon>Thermodesulfobacteriaceae</taxon>
        <taxon>Thermodesulfobacterium</taxon>
    </lineage>
</organism>
<feature type="transmembrane region" description="Helical" evidence="1">
    <location>
        <begin position="46"/>
        <end position="64"/>
    </location>
</feature>
<reference evidence="2 3" key="1">
    <citation type="journal article" date="2013" name="Genome Announc.">
        <title>Complete genome sequence of the hyperthermophilic sulfate-reducing bacterium Thermodesulfobacterium geofontis OPF15T.</title>
        <authorList>
            <person name="Elkins J.G."/>
            <person name="Hamilton-Brehm S.D."/>
            <person name="Lucas S."/>
            <person name="Han J."/>
            <person name="Lapidus A."/>
            <person name="Cheng J.F."/>
            <person name="Goodwin L.A."/>
            <person name="Pitluck S."/>
            <person name="Peters L."/>
            <person name="Mikhailova N."/>
            <person name="Davenport K.W."/>
            <person name="Detter J.C."/>
            <person name="Han C.S."/>
            <person name="Tapia R."/>
            <person name="Land M.L."/>
            <person name="Hauser L."/>
            <person name="Kyrpides N.C."/>
            <person name="Ivanova N.N."/>
            <person name="Pagani I."/>
            <person name="Bruce D."/>
            <person name="Woyke T."/>
            <person name="Cottingham R.W."/>
        </authorList>
    </citation>
    <scope>NUCLEOTIDE SEQUENCE [LARGE SCALE GENOMIC DNA]</scope>
    <source>
        <strain evidence="2 3">OPF15</strain>
    </source>
</reference>
<dbReference type="PANTHER" id="PTHR36443">
    <property type="entry name" value="BSR5223 PROTEIN"/>
    <property type="match status" value="1"/>
</dbReference>
<accession>F8C4B6</accession>
<evidence type="ECO:0000256" key="1">
    <source>
        <dbReference type="SAM" id="Phobius"/>
    </source>
</evidence>
<evidence type="ECO:0000313" key="2">
    <source>
        <dbReference type="EMBL" id="AEH22617.1"/>
    </source>
</evidence>
<keyword evidence="1" id="KW-0472">Membrane</keyword>
<name>F8C4B6_THEGP</name>
<keyword evidence="1" id="KW-1133">Transmembrane helix</keyword>
<feature type="transmembrane region" description="Helical" evidence="1">
    <location>
        <begin position="15"/>
        <end position="34"/>
    </location>
</feature>
<dbReference type="PANTHER" id="PTHR36443:SF1">
    <property type="entry name" value="BSR5223 PROTEIN"/>
    <property type="match status" value="1"/>
</dbReference>
<dbReference type="PATRIC" id="fig|795359.3.peg.522"/>
<dbReference type="RefSeq" id="WP_013909317.1">
    <property type="nucleotide sequence ID" value="NC_015682.1"/>
</dbReference>
<gene>
    <name evidence="2" type="ordered locus">TOPB45_0515</name>
</gene>
<dbReference type="eggNOG" id="ENOG5032YVX">
    <property type="taxonomic scope" value="Bacteria"/>
</dbReference>
<dbReference type="HOGENOM" id="CLU_2169880_0_0_0"/>
<evidence type="ECO:0000313" key="3">
    <source>
        <dbReference type="Proteomes" id="UP000006583"/>
    </source>
</evidence>
<protein>
    <recommendedName>
        <fullName evidence="4">DUF2905 domain-containing protein</fullName>
    </recommendedName>
</protein>
<dbReference type="EMBL" id="CP002829">
    <property type="protein sequence ID" value="AEH22617.1"/>
    <property type="molecule type" value="Genomic_DNA"/>
</dbReference>
<dbReference type="Pfam" id="PF11146">
    <property type="entry name" value="DUF2905"/>
    <property type="match status" value="1"/>
</dbReference>
<dbReference type="STRING" id="795359.TOPB45_0515"/>
<keyword evidence="1" id="KW-0812">Transmembrane</keyword>
<dbReference type="AlphaFoldDB" id="F8C4B6"/>
<dbReference type="KEGG" id="top:TOPB45_0515"/>